<name>A0AAV3Z4C3_9GAST</name>
<dbReference type="AlphaFoldDB" id="A0AAV3Z4C3"/>
<feature type="region of interest" description="Disordered" evidence="1">
    <location>
        <begin position="1"/>
        <end position="24"/>
    </location>
</feature>
<comment type="caution">
    <text evidence="2">The sequence shown here is derived from an EMBL/GenBank/DDBJ whole genome shotgun (WGS) entry which is preliminary data.</text>
</comment>
<protein>
    <submittedName>
        <fullName evidence="2">Uncharacterized protein</fullName>
    </submittedName>
</protein>
<gene>
    <name evidence="2" type="ORF">PoB_001681000</name>
</gene>
<organism evidence="2 3">
    <name type="scientific">Plakobranchus ocellatus</name>
    <dbReference type="NCBI Taxonomy" id="259542"/>
    <lineage>
        <taxon>Eukaryota</taxon>
        <taxon>Metazoa</taxon>
        <taxon>Spiralia</taxon>
        <taxon>Lophotrochozoa</taxon>
        <taxon>Mollusca</taxon>
        <taxon>Gastropoda</taxon>
        <taxon>Heterobranchia</taxon>
        <taxon>Euthyneura</taxon>
        <taxon>Panpulmonata</taxon>
        <taxon>Sacoglossa</taxon>
        <taxon>Placobranchoidea</taxon>
        <taxon>Plakobranchidae</taxon>
        <taxon>Plakobranchus</taxon>
    </lineage>
</organism>
<dbReference type="Proteomes" id="UP000735302">
    <property type="component" value="Unassembled WGS sequence"/>
</dbReference>
<evidence type="ECO:0000313" key="3">
    <source>
        <dbReference type="Proteomes" id="UP000735302"/>
    </source>
</evidence>
<feature type="compositionally biased region" description="Polar residues" evidence="1">
    <location>
        <begin position="1"/>
        <end position="11"/>
    </location>
</feature>
<evidence type="ECO:0000313" key="2">
    <source>
        <dbReference type="EMBL" id="GFN90304.1"/>
    </source>
</evidence>
<sequence length="96" mass="10991">MKGKRQTTTSRPIERHKTRDQSQLQRIARATCPRTTIVHKDKEVGRKEGGGWGRLTQPDRSRMTRKLPIAAAELILPDLKPVADFKTLKNCRRTSN</sequence>
<accession>A0AAV3Z4C3</accession>
<reference evidence="2 3" key="1">
    <citation type="journal article" date="2021" name="Elife">
        <title>Chloroplast acquisition without the gene transfer in kleptoplastic sea slugs, Plakobranchus ocellatus.</title>
        <authorList>
            <person name="Maeda T."/>
            <person name="Takahashi S."/>
            <person name="Yoshida T."/>
            <person name="Shimamura S."/>
            <person name="Takaki Y."/>
            <person name="Nagai Y."/>
            <person name="Toyoda A."/>
            <person name="Suzuki Y."/>
            <person name="Arimoto A."/>
            <person name="Ishii H."/>
            <person name="Satoh N."/>
            <person name="Nishiyama T."/>
            <person name="Hasebe M."/>
            <person name="Maruyama T."/>
            <person name="Minagawa J."/>
            <person name="Obokata J."/>
            <person name="Shigenobu S."/>
        </authorList>
    </citation>
    <scope>NUCLEOTIDE SEQUENCE [LARGE SCALE GENOMIC DNA]</scope>
</reference>
<keyword evidence="3" id="KW-1185">Reference proteome</keyword>
<proteinExistence type="predicted"/>
<dbReference type="EMBL" id="BLXT01002015">
    <property type="protein sequence ID" value="GFN90304.1"/>
    <property type="molecule type" value="Genomic_DNA"/>
</dbReference>
<evidence type="ECO:0000256" key="1">
    <source>
        <dbReference type="SAM" id="MobiDB-lite"/>
    </source>
</evidence>